<accession>A0ABS0Q3L2</accession>
<keyword evidence="2" id="KW-1185">Reference proteome</keyword>
<gene>
    <name evidence="1" type="ORF">I7X13_04225</name>
</gene>
<dbReference type="SUPFAM" id="SSF48613">
    <property type="entry name" value="Heme oxygenase-like"/>
    <property type="match status" value="1"/>
</dbReference>
<dbReference type="EMBL" id="JAEDAE010000001">
    <property type="protein sequence ID" value="MBH8557241.1"/>
    <property type="molecule type" value="Genomic_DNA"/>
</dbReference>
<dbReference type="CDD" id="cd19166">
    <property type="entry name" value="HemeO-bac"/>
    <property type="match status" value="1"/>
</dbReference>
<proteinExistence type="predicted"/>
<dbReference type="Proteomes" id="UP000625631">
    <property type="component" value="Unassembled WGS sequence"/>
</dbReference>
<protein>
    <submittedName>
        <fullName evidence="1">Biliverdin-producing heme oxygenase</fullName>
    </submittedName>
</protein>
<organism evidence="1 2">
    <name type="scientific">Hymenobacter negativus</name>
    <dbReference type="NCBI Taxonomy" id="2795026"/>
    <lineage>
        <taxon>Bacteria</taxon>
        <taxon>Pseudomonadati</taxon>
        <taxon>Bacteroidota</taxon>
        <taxon>Cytophagia</taxon>
        <taxon>Cytophagales</taxon>
        <taxon>Hymenobacteraceae</taxon>
        <taxon>Hymenobacter</taxon>
    </lineage>
</organism>
<dbReference type="InterPro" id="IPR016084">
    <property type="entry name" value="Haem_Oase-like_multi-hlx"/>
</dbReference>
<evidence type="ECO:0000313" key="2">
    <source>
        <dbReference type="Proteomes" id="UP000625631"/>
    </source>
</evidence>
<dbReference type="Gene3D" id="1.20.910.10">
    <property type="entry name" value="Heme oxygenase-like"/>
    <property type="match status" value="1"/>
</dbReference>
<comment type="caution">
    <text evidence="1">The sequence shown here is derived from an EMBL/GenBank/DDBJ whole genome shotgun (WGS) entry which is preliminary data.</text>
</comment>
<evidence type="ECO:0000313" key="1">
    <source>
        <dbReference type="EMBL" id="MBH8557241.1"/>
    </source>
</evidence>
<sequence>MSHPQESPAILPRLRHETRPFHDAVEQNHFNLALGAGTVTAADTAQFLARMYGFLQPYEAQLHAHAAAFGPAWLLDQRYRAPLILEDLARLGHPAPPPRCPALPPLSTRAQLLGAMYVFEGSTLGGQVIARQLDKAGIAAHAFFTGRAERTGPLWKAFGEQLTEAAEAGHDDPAAIVASAVHTFQALAKWLNQP</sequence>
<name>A0ABS0Q3L2_9BACT</name>
<dbReference type="RefSeq" id="WP_198074462.1">
    <property type="nucleotide sequence ID" value="NZ_JAEDAE010000001.1"/>
</dbReference>
<reference evidence="1 2" key="1">
    <citation type="submission" date="2020-12" db="EMBL/GenBank/DDBJ databases">
        <title>Hymenobacter sp.</title>
        <authorList>
            <person name="Kim M.K."/>
        </authorList>
    </citation>
    <scope>NUCLEOTIDE SEQUENCE [LARGE SCALE GENOMIC DNA]</scope>
    <source>
        <strain evidence="1 2">BT442</strain>
    </source>
</reference>
<dbReference type="Pfam" id="PF01126">
    <property type="entry name" value="Heme_oxygenase"/>
    <property type="match status" value="1"/>
</dbReference>
<dbReference type="InterPro" id="IPR016053">
    <property type="entry name" value="Haem_Oase-like"/>
</dbReference>